<evidence type="ECO:0008006" key="4">
    <source>
        <dbReference type="Google" id="ProtNLM"/>
    </source>
</evidence>
<reference evidence="2 3" key="1">
    <citation type="submission" date="2024-06" db="EMBL/GenBank/DDBJ databases">
        <title>The Natural Products Discovery Center: Release of the First 8490 Sequenced Strains for Exploring Actinobacteria Biosynthetic Diversity.</title>
        <authorList>
            <person name="Kalkreuter E."/>
            <person name="Kautsar S.A."/>
            <person name="Yang D."/>
            <person name="Bader C.D."/>
            <person name="Teijaro C.N."/>
            <person name="Fluegel L."/>
            <person name="Davis C.M."/>
            <person name="Simpson J.R."/>
            <person name="Lauterbach L."/>
            <person name="Steele A.D."/>
            <person name="Gui C."/>
            <person name="Meng S."/>
            <person name="Li G."/>
            <person name="Viehrig K."/>
            <person name="Ye F."/>
            <person name="Su P."/>
            <person name="Kiefer A.F."/>
            <person name="Nichols A."/>
            <person name="Cepeda A.J."/>
            <person name="Yan W."/>
            <person name="Fan B."/>
            <person name="Jiang Y."/>
            <person name="Adhikari A."/>
            <person name="Zheng C.-J."/>
            <person name="Schuster L."/>
            <person name="Cowan T.M."/>
            <person name="Smanski M.J."/>
            <person name="Chevrette M.G."/>
            <person name="De Carvalho L.P.S."/>
            <person name="Shen B."/>
        </authorList>
    </citation>
    <scope>NUCLEOTIDE SEQUENCE [LARGE SCALE GENOMIC DNA]</scope>
    <source>
        <strain evidence="2 3">NPDC050100</strain>
    </source>
</reference>
<keyword evidence="1" id="KW-1133">Transmembrane helix</keyword>
<gene>
    <name evidence="2" type="ORF">AB0I59_26785</name>
</gene>
<keyword evidence="3" id="KW-1185">Reference proteome</keyword>
<dbReference type="Proteomes" id="UP001551675">
    <property type="component" value="Unassembled WGS sequence"/>
</dbReference>
<protein>
    <recommendedName>
        <fullName evidence="4">ABC transporter permease</fullName>
    </recommendedName>
</protein>
<evidence type="ECO:0000313" key="3">
    <source>
        <dbReference type="Proteomes" id="UP001551675"/>
    </source>
</evidence>
<dbReference type="RefSeq" id="WP_358137125.1">
    <property type="nucleotide sequence ID" value="NZ_JBFALK010000015.1"/>
</dbReference>
<feature type="transmembrane region" description="Helical" evidence="1">
    <location>
        <begin position="165"/>
        <end position="188"/>
    </location>
</feature>
<proteinExistence type="predicted"/>
<name>A0ABV3GKV8_MICGL</name>
<dbReference type="EMBL" id="JBFALK010000015">
    <property type="protein sequence ID" value="MEV0972221.1"/>
    <property type="molecule type" value="Genomic_DNA"/>
</dbReference>
<evidence type="ECO:0000256" key="1">
    <source>
        <dbReference type="SAM" id="Phobius"/>
    </source>
</evidence>
<feature type="transmembrane region" description="Helical" evidence="1">
    <location>
        <begin position="113"/>
        <end position="132"/>
    </location>
</feature>
<feature type="transmembrane region" description="Helical" evidence="1">
    <location>
        <begin position="35"/>
        <end position="54"/>
    </location>
</feature>
<feature type="transmembrane region" description="Helical" evidence="1">
    <location>
        <begin position="139"/>
        <end position="159"/>
    </location>
</feature>
<feature type="transmembrane region" description="Helical" evidence="1">
    <location>
        <begin position="75"/>
        <end position="101"/>
    </location>
</feature>
<comment type="caution">
    <text evidence="2">The sequence shown here is derived from an EMBL/GenBank/DDBJ whole genome shotgun (WGS) entry which is preliminary data.</text>
</comment>
<keyword evidence="1" id="KW-0472">Membrane</keyword>
<evidence type="ECO:0000313" key="2">
    <source>
        <dbReference type="EMBL" id="MEV0972221.1"/>
    </source>
</evidence>
<sequence length="203" mass="20498">MEARIMHRSIWLASALVMAVSVGFALLRGDSAQLVLSLAAPLIAGVGVAGSYDAGRGGRGTAAELVATTPTSPRVIMLARVTLAFGYDLALALLSSAVALAYGSAPAGMTSLVTAWLGPMALLAALGLLLAVCWHAEGAIGAALAVWTAYALTFTRLPVLEGTRLFWSNGTATAGLALALALAAVIAAGRGEPIRFGGATHRS</sequence>
<organism evidence="2 3">
    <name type="scientific">Microtetraspora glauca</name>
    <dbReference type="NCBI Taxonomy" id="1996"/>
    <lineage>
        <taxon>Bacteria</taxon>
        <taxon>Bacillati</taxon>
        <taxon>Actinomycetota</taxon>
        <taxon>Actinomycetes</taxon>
        <taxon>Streptosporangiales</taxon>
        <taxon>Streptosporangiaceae</taxon>
        <taxon>Microtetraspora</taxon>
    </lineage>
</organism>
<keyword evidence="1" id="KW-0812">Transmembrane</keyword>
<accession>A0ABV3GKV8</accession>